<dbReference type="InterPro" id="IPR031563">
    <property type="entry name" value="MOT1/MOT2"/>
</dbReference>
<evidence type="ECO:0000256" key="1">
    <source>
        <dbReference type="SAM" id="Phobius"/>
    </source>
</evidence>
<dbReference type="OrthoDB" id="5402974at2759"/>
<proteinExistence type="predicted"/>
<keyword evidence="1" id="KW-0812">Transmembrane</keyword>
<evidence type="ECO:0000313" key="2">
    <source>
        <dbReference type="EMBL" id="KAJ4832704.1"/>
    </source>
</evidence>
<protein>
    <submittedName>
        <fullName evidence="2">Uncharacterized protein</fullName>
    </submittedName>
</protein>
<reference evidence="2" key="1">
    <citation type="submission" date="2022-02" db="EMBL/GenBank/DDBJ databases">
        <authorList>
            <person name="Henning P.M."/>
            <person name="McCubbin A.G."/>
            <person name="Shore J.S."/>
        </authorList>
    </citation>
    <scope>NUCLEOTIDE SEQUENCE</scope>
    <source>
        <strain evidence="2">F60SS</strain>
        <tissue evidence="2">Leaves</tissue>
    </source>
</reference>
<dbReference type="PANTHER" id="PTHR31970">
    <property type="match status" value="1"/>
</dbReference>
<keyword evidence="1" id="KW-0472">Membrane</keyword>
<gene>
    <name evidence="2" type="ORF">Tsubulata_047436</name>
</gene>
<feature type="non-terminal residue" evidence="2">
    <location>
        <position position="1"/>
    </location>
</feature>
<name>A0A9Q0FKZ8_9ROSI</name>
<dbReference type="Proteomes" id="UP001141552">
    <property type="component" value="Unassembled WGS sequence"/>
</dbReference>
<dbReference type="GO" id="GO:0015098">
    <property type="term" value="F:molybdate ion transmembrane transporter activity"/>
    <property type="evidence" value="ECO:0007669"/>
    <property type="project" value="InterPro"/>
</dbReference>
<dbReference type="EMBL" id="JAKUCV010005098">
    <property type="protein sequence ID" value="KAJ4832704.1"/>
    <property type="molecule type" value="Genomic_DNA"/>
</dbReference>
<dbReference type="AlphaFoldDB" id="A0A9Q0FKZ8"/>
<keyword evidence="3" id="KW-1185">Reference proteome</keyword>
<feature type="transmembrane region" description="Helical" evidence="1">
    <location>
        <begin position="21"/>
        <end position="43"/>
    </location>
</feature>
<evidence type="ECO:0000313" key="3">
    <source>
        <dbReference type="Proteomes" id="UP001141552"/>
    </source>
</evidence>
<keyword evidence="1" id="KW-1133">Transmembrane helix</keyword>
<accession>A0A9Q0FKZ8</accession>
<reference evidence="2" key="2">
    <citation type="journal article" date="2023" name="Plants (Basel)">
        <title>Annotation of the Turnera subulata (Passifloraceae) Draft Genome Reveals the S-Locus Evolved after the Divergence of Turneroideae from Passifloroideae in a Stepwise Manner.</title>
        <authorList>
            <person name="Henning P.M."/>
            <person name="Roalson E.H."/>
            <person name="Mir W."/>
            <person name="McCubbin A.G."/>
            <person name="Shore J.S."/>
        </authorList>
    </citation>
    <scope>NUCLEOTIDE SEQUENCE</scope>
    <source>
        <strain evidence="2">F60SS</strain>
    </source>
</reference>
<feature type="transmembrane region" description="Helical" evidence="1">
    <location>
        <begin position="63"/>
        <end position="86"/>
    </location>
</feature>
<sequence length="98" mass="10760">GDLGNFIPIVRTRTLVSHLDLSTTLIFTTLYNTSTGVLFWILMPVQPMKSIAFVAVFELPHLIVTQIVTAGASTVATLLSFTFTAIKHVRYNQNFGGC</sequence>
<organism evidence="2 3">
    <name type="scientific">Turnera subulata</name>
    <dbReference type="NCBI Taxonomy" id="218843"/>
    <lineage>
        <taxon>Eukaryota</taxon>
        <taxon>Viridiplantae</taxon>
        <taxon>Streptophyta</taxon>
        <taxon>Embryophyta</taxon>
        <taxon>Tracheophyta</taxon>
        <taxon>Spermatophyta</taxon>
        <taxon>Magnoliopsida</taxon>
        <taxon>eudicotyledons</taxon>
        <taxon>Gunneridae</taxon>
        <taxon>Pentapetalae</taxon>
        <taxon>rosids</taxon>
        <taxon>fabids</taxon>
        <taxon>Malpighiales</taxon>
        <taxon>Passifloraceae</taxon>
        <taxon>Turnera</taxon>
    </lineage>
</organism>
<dbReference type="PANTHER" id="PTHR31970:SF9">
    <property type="entry name" value="MOLYBDATE TRANSPORTER 2"/>
    <property type="match status" value="1"/>
</dbReference>
<comment type="caution">
    <text evidence="2">The sequence shown here is derived from an EMBL/GenBank/DDBJ whole genome shotgun (WGS) entry which is preliminary data.</text>
</comment>